<organism evidence="1 2">
    <name type="scientific">Cetraspora pellucida</name>
    <dbReference type="NCBI Taxonomy" id="1433469"/>
    <lineage>
        <taxon>Eukaryota</taxon>
        <taxon>Fungi</taxon>
        <taxon>Fungi incertae sedis</taxon>
        <taxon>Mucoromycota</taxon>
        <taxon>Glomeromycotina</taxon>
        <taxon>Glomeromycetes</taxon>
        <taxon>Diversisporales</taxon>
        <taxon>Gigasporaceae</taxon>
        <taxon>Cetraspora</taxon>
    </lineage>
</organism>
<comment type="caution">
    <text evidence="1">The sequence shown here is derived from an EMBL/GenBank/DDBJ whole genome shotgun (WGS) entry which is preliminary data.</text>
</comment>
<protein>
    <submittedName>
        <fullName evidence="1">16063_t:CDS:1</fullName>
    </submittedName>
</protein>
<dbReference type="Proteomes" id="UP000789366">
    <property type="component" value="Unassembled WGS sequence"/>
</dbReference>
<proteinExistence type="predicted"/>
<accession>A0ACA9MXY4</accession>
<sequence length="336" mass="39310">MNSFLNENTNSCIELDTKHDISLDNSYHANVNETIQQIPSNSNHLSIVVRQTFATWNNVIQHINAYAIEQGFATRLDHTEKSLSVTIRAEIVCRHAGIANSRTEYYVKYINLEHNYLMDTAMAVFDSGHRKLSNSENNQVLMLYNSRIPVLIIIRMLNKEYRRYIHNKDMYNSLNCQSRDHVKDLSEISQLLTPLPELIIMLERLSRHQFQCSQYQQYCLFRSTRQQCPEILKSVSTAISDFIYSLLLEQYNKAKAYDVQEQEENLIRVFNKDHKHTVYQNEKSSNVNYIGFRWVIKLNNTTNIMQLEEQPEQDDINDDNLSIDVLSSTAFEIPIN</sequence>
<dbReference type="EMBL" id="CAJVPW010011022">
    <property type="protein sequence ID" value="CAG8621488.1"/>
    <property type="molecule type" value="Genomic_DNA"/>
</dbReference>
<name>A0ACA9MXY4_9GLOM</name>
<evidence type="ECO:0000313" key="2">
    <source>
        <dbReference type="Proteomes" id="UP000789366"/>
    </source>
</evidence>
<reference evidence="1" key="1">
    <citation type="submission" date="2021-06" db="EMBL/GenBank/DDBJ databases">
        <authorList>
            <person name="Kallberg Y."/>
            <person name="Tangrot J."/>
            <person name="Rosling A."/>
        </authorList>
    </citation>
    <scope>NUCLEOTIDE SEQUENCE</scope>
    <source>
        <strain evidence="1">28 12/20/2015</strain>
    </source>
</reference>
<gene>
    <name evidence="1" type="ORF">SPELUC_LOCUS7879</name>
</gene>
<keyword evidence="2" id="KW-1185">Reference proteome</keyword>
<evidence type="ECO:0000313" key="1">
    <source>
        <dbReference type="EMBL" id="CAG8621488.1"/>
    </source>
</evidence>